<proteinExistence type="predicted"/>
<dbReference type="SUPFAM" id="SSF54909">
    <property type="entry name" value="Dimeric alpha+beta barrel"/>
    <property type="match status" value="1"/>
</dbReference>
<dbReference type="InterPro" id="IPR011008">
    <property type="entry name" value="Dimeric_a/b-barrel"/>
</dbReference>
<name>A0ABU4MTN2_9ACTN</name>
<comment type="caution">
    <text evidence="2">The sequence shown here is derived from an EMBL/GenBank/DDBJ whole genome shotgun (WGS) entry which is preliminary data.</text>
</comment>
<gene>
    <name evidence="2" type="ORF">PV383_25255</name>
</gene>
<dbReference type="Proteomes" id="UP001282474">
    <property type="component" value="Unassembled WGS sequence"/>
</dbReference>
<sequence>MTTAAYELAQVNIARLQAPLDSPQLKDFVDALDPVNAVADRSPGFVWRLQSDSGNATDIPVLDDEWLIINMSVWRDTDALTAFMYQGQHRELLSRRREWFERLSEAATALWWVPAGHRPTVAEAEARILHLRAHGPTPYAFTLRTSFPAGPAEPVADAVLS</sequence>
<dbReference type="RefSeq" id="WP_045558968.1">
    <property type="nucleotide sequence ID" value="NZ_JABXWF010000043.1"/>
</dbReference>
<dbReference type="Pfam" id="PF11695">
    <property type="entry name" value="DUF3291"/>
    <property type="match status" value="1"/>
</dbReference>
<feature type="domain" description="DUF3291" evidence="1">
    <location>
        <begin position="8"/>
        <end position="145"/>
    </location>
</feature>
<reference evidence="2 3" key="1">
    <citation type="journal article" date="2023" name="Microb. Genom.">
        <title>Mesoterricola silvestris gen. nov., sp. nov., Mesoterricola sediminis sp. nov., Geothrix oryzae sp. nov., Geothrix edaphica sp. nov., Geothrix rubra sp. nov., and Geothrix limicola sp. nov., six novel members of Acidobacteriota isolated from soils.</title>
        <authorList>
            <person name="Weisberg A.J."/>
            <person name="Pearce E."/>
            <person name="Kramer C.G."/>
            <person name="Chang J.H."/>
            <person name="Clarke C.R."/>
        </authorList>
    </citation>
    <scope>NUCLEOTIDE SEQUENCE [LARGE SCALE GENOMIC DNA]</scope>
    <source>
        <strain evidence="2 3">NE20-4-1</strain>
    </source>
</reference>
<keyword evidence="3" id="KW-1185">Reference proteome</keyword>
<dbReference type="EMBL" id="JARAWJ010000020">
    <property type="protein sequence ID" value="MDX3040462.1"/>
    <property type="molecule type" value="Genomic_DNA"/>
</dbReference>
<accession>A0ABU4MTN2</accession>
<evidence type="ECO:0000259" key="1">
    <source>
        <dbReference type="Pfam" id="PF11695"/>
    </source>
</evidence>
<organism evidence="2 3">
    <name type="scientific">Streptomyces caniscabiei</name>
    <dbReference type="NCBI Taxonomy" id="2746961"/>
    <lineage>
        <taxon>Bacteria</taxon>
        <taxon>Bacillati</taxon>
        <taxon>Actinomycetota</taxon>
        <taxon>Actinomycetes</taxon>
        <taxon>Kitasatosporales</taxon>
        <taxon>Streptomycetaceae</taxon>
        <taxon>Streptomyces</taxon>
    </lineage>
</organism>
<protein>
    <submittedName>
        <fullName evidence="2">DUF3291 domain-containing protein</fullName>
    </submittedName>
</protein>
<dbReference type="InterPro" id="IPR021708">
    <property type="entry name" value="DUF3291"/>
</dbReference>
<evidence type="ECO:0000313" key="2">
    <source>
        <dbReference type="EMBL" id="MDX3040462.1"/>
    </source>
</evidence>
<evidence type="ECO:0000313" key="3">
    <source>
        <dbReference type="Proteomes" id="UP001282474"/>
    </source>
</evidence>